<organism evidence="1">
    <name type="scientific">Streptomyces sp. Y1</name>
    <dbReference type="NCBI Taxonomy" id="3238634"/>
    <lineage>
        <taxon>Bacteria</taxon>
        <taxon>Bacillati</taxon>
        <taxon>Actinomycetota</taxon>
        <taxon>Actinomycetes</taxon>
        <taxon>Kitasatosporales</taxon>
        <taxon>Streptomycetaceae</taxon>
        <taxon>Streptomyces</taxon>
    </lineage>
</organism>
<proteinExistence type="predicted"/>
<dbReference type="InterPro" id="IPR029074">
    <property type="entry name" value="Imm49"/>
</dbReference>
<name>A0AB39TD68_9ACTN</name>
<reference evidence="1" key="1">
    <citation type="submission" date="2024-07" db="EMBL/GenBank/DDBJ databases">
        <authorList>
            <person name="Yu S.T."/>
        </authorList>
    </citation>
    <scope>NUCLEOTIDE SEQUENCE</scope>
    <source>
        <strain evidence="1">Y1</strain>
    </source>
</reference>
<dbReference type="EMBL" id="CP163445">
    <property type="protein sequence ID" value="XDQ77488.1"/>
    <property type="molecule type" value="Genomic_DNA"/>
</dbReference>
<dbReference type="RefSeq" id="WP_369182309.1">
    <property type="nucleotide sequence ID" value="NZ_CP163445.1"/>
</dbReference>
<evidence type="ECO:0000313" key="1">
    <source>
        <dbReference type="EMBL" id="XDQ77488.1"/>
    </source>
</evidence>
<dbReference type="AlphaFoldDB" id="A0AB39TD68"/>
<gene>
    <name evidence="1" type="ORF">AB2U05_02810</name>
</gene>
<sequence>MVGVTRHEVDQERIADALARTRVRANAHWLTISCHELSVEPIRAMAAVLLDHLGALSATGGALDGPEARELLRTASECATGVLHLGNFPRGDFSIPFPYLGRTLDSEEHRFGDVLDFGATAATWVEAFALAVVSGHVDEPRRMIGPLFKDDFAPSIHQGLPWSDLTSVSEPADLAEMDALGAYFALVKTARSPWMAPAPDPLQKPPAEERAAAARALDAAGELNPDQRLLRVLLTDDQPAFEQALAARLAEHRDSAPADAPPRSLLPLGTIALAALAVRAHGWQLGVSSDYLPAVLLRPSVPVEGVAH</sequence>
<accession>A0AB39TD68</accession>
<dbReference type="Pfam" id="PF15575">
    <property type="entry name" value="Imm49"/>
    <property type="match status" value="1"/>
</dbReference>
<protein>
    <submittedName>
        <fullName evidence="1">Immunity 49 family protein</fullName>
    </submittedName>
</protein>